<proteinExistence type="predicted"/>
<evidence type="ECO:0000313" key="1">
    <source>
        <dbReference type="EMBL" id="JAW15201.1"/>
    </source>
</evidence>
<reference evidence="1" key="1">
    <citation type="journal article" date="2018" name="PLoS Negl. Trop. Dis.">
        <title>An insight into the salivary gland and fat body transcriptome of Panstrongylus lignarius (Hemiptera: Heteroptera), the main vector of Chagas disease in Peru.</title>
        <authorList>
            <person name="Nevoa J.C."/>
            <person name="Mendes M.T."/>
            <person name="da Silva M.V."/>
            <person name="Soares S.C."/>
            <person name="Oliveira C.J.F."/>
            <person name="Ribeiro J.M.C."/>
        </authorList>
    </citation>
    <scope>NUCLEOTIDE SEQUENCE</scope>
</reference>
<protein>
    <submittedName>
        <fullName evidence="1">Uncharacterized protein</fullName>
    </submittedName>
</protein>
<organism evidence="1">
    <name type="scientific">Panstrongylus lignarius</name>
    <dbReference type="NCBI Taxonomy" id="156445"/>
    <lineage>
        <taxon>Eukaryota</taxon>
        <taxon>Metazoa</taxon>
        <taxon>Ecdysozoa</taxon>
        <taxon>Arthropoda</taxon>
        <taxon>Hexapoda</taxon>
        <taxon>Insecta</taxon>
        <taxon>Pterygota</taxon>
        <taxon>Neoptera</taxon>
        <taxon>Paraneoptera</taxon>
        <taxon>Hemiptera</taxon>
        <taxon>Heteroptera</taxon>
        <taxon>Panheteroptera</taxon>
        <taxon>Cimicomorpha</taxon>
        <taxon>Reduviidae</taxon>
        <taxon>Triatominae</taxon>
        <taxon>Panstrongylus</taxon>
    </lineage>
</organism>
<dbReference type="EMBL" id="GFTR01001225">
    <property type="protein sequence ID" value="JAW15201.1"/>
    <property type="molecule type" value="Transcribed_RNA"/>
</dbReference>
<dbReference type="AlphaFoldDB" id="A0A224Y3Y2"/>
<name>A0A224Y3Y2_9HEMI</name>
<accession>A0A224Y3Y2</accession>
<sequence length="89" mass="10264">MRKTMLVSTSAVLLSLEWYLVQLPIQQMLLKLECKYLVCTIIVVLLRVSRMYINMKALTDCGGALVQHRKELQLLLPLNFLCMTHVNIT</sequence>